<comment type="caution">
    <text evidence="3">The sequence shown here is derived from an EMBL/GenBank/DDBJ whole genome shotgun (WGS) entry which is preliminary data.</text>
</comment>
<dbReference type="CDD" id="cd00371">
    <property type="entry name" value="HMA"/>
    <property type="match status" value="1"/>
</dbReference>
<dbReference type="GO" id="GO:0005507">
    <property type="term" value="F:copper ion binding"/>
    <property type="evidence" value="ECO:0007669"/>
    <property type="project" value="InterPro"/>
</dbReference>
<sequence>MSETTYRVTGMTCQHCVASVTEEVGALDGVTDVAVDLASGAVKVVGSAEESAVREAVEEAGYELAS</sequence>
<keyword evidence="1" id="KW-0479">Metal-binding</keyword>
<evidence type="ECO:0000313" key="3">
    <source>
        <dbReference type="EMBL" id="TWF96042.1"/>
    </source>
</evidence>
<dbReference type="PRINTS" id="PR00944">
    <property type="entry name" value="CUEXPORT"/>
</dbReference>
<dbReference type="Proteomes" id="UP000316184">
    <property type="component" value="Unassembled WGS sequence"/>
</dbReference>
<dbReference type="InterPro" id="IPR036163">
    <property type="entry name" value="HMA_dom_sf"/>
</dbReference>
<evidence type="ECO:0000256" key="1">
    <source>
        <dbReference type="ARBA" id="ARBA00022723"/>
    </source>
</evidence>
<dbReference type="EMBL" id="VIWX01000002">
    <property type="protein sequence ID" value="TWF96042.1"/>
    <property type="molecule type" value="Genomic_DNA"/>
</dbReference>
<dbReference type="InterPro" id="IPR006121">
    <property type="entry name" value="HMA_dom"/>
</dbReference>
<dbReference type="Gene3D" id="3.30.70.100">
    <property type="match status" value="1"/>
</dbReference>
<dbReference type="PROSITE" id="PS50846">
    <property type="entry name" value="HMA_2"/>
    <property type="match status" value="1"/>
</dbReference>
<dbReference type="OrthoDB" id="9813965at2"/>
<accession>A0A561U9L6</accession>
<proteinExistence type="predicted"/>
<feature type="domain" description="HMA" evidence="2">
    <location>
        <begin position="2"/>
        <end position="65"/>
    </location>
</feature>
<dbReference type="InterPro" id="IPR000428">
    <property type="entry name" value="Cu-bd"/>
</dbReference>
<dbReference type="PROSITE" id="PS01047">
    <property type="entry name" value="HMA_1"/>
    <property type="match status" value="1"/>
</dbReference>
<dbReference type="RefSeq" id="WP_145739431.1">
    <property type="nucleotide sequence ID" value="NZ_VIWX01000002.1"/>
</dbReference>
<organism evidence="3 4">
    <name type="scientific">Saccharopolyspora dendranthemae</name>
    <dbReference type="NCBI Taxonomy" id="1181886"/>
    <lineage>
        <taxon>Bacteria</taxon>
        <taxon>Bacillati</taxon>
        <taxon>Actinomycetota</taxon>
        <taxon>Actinomycetes</taxon>
        <taxon>Pseudonocardiales</taxon>
        <taxon>Pseudonocardiaceae</taxon>
        <taxon>Saccharopolyspora</taxon>
    </lineage>
</organism>
<protein>
    <submittedName>
        <fullName evidence="3">Copper ion binding protein</fullName>
    </submittedName>
</protein>
<dbReference type="AlphaFoldDB" id="A0A561U9L6"/>
<name>A0A561U9L6_9PSEU</name>
<reference evidence="3 4" key="1">
    <citation type="submission" date="2019-06" db="EMBL/GenBank/DDBJ databases">
        <title>Sequencing the genomes of 1000 actinobacteria strains.</title>
        <authorList>
            <person name="Klenk H.-P."/>
        </authorList>
    </citation>
    <scope>NUCLEOTIDE SEQUENCE [LARGE SCALE GENOMIC DNA]</scope>
    <source>
        <strain evidence="3 4">DSM 46699</strain>
    </source>
</reference>
<keyword evidence="4" id="KW-1185">Reference proteome</keyword>
<gene>
    <name evidence="3" type="ORF">FHU35_121043</name>
</gene>
<dbReference type="SUPFAM" id="SSF55008">
    <property type="entry name" value="HMA, heavy metal-associated domain"/>
    <property type="match status" value="1"/>
</dbReference>
<dbReference type="InterPro" id="IPR017969">
    <property type="entry name" value="Heavy-metal-associated_CS"/>
</dbReference>
<dbReference type="Pfam" id="PF00403">
    <property type="entry name" value="HMA"/>
    <property type="match status" value="1"/>
</dbReference>
<evidence type="ECO:0000259" key="2">
    <source>
        <dbReference type="PROSITE" id="PS50846"/>
    </source>
</evidence>
<dbReference type="GO" id="GO:0006825">
    <property type="term" value="P:copper ion transport"/>
    <property type="evidence" value="ECO:0007669"/>
    <property type="project" value="InterPro"/>
</dbReference>
<evidence type="ECO:0000313" key="4">
    <source>
        <dbReference type="Proteomes" id="UP000316184"/>
    </source>
</evidence>